<feature type="compositionally biased region" description="Polar residues" evidence="1">
    <location>
        <begin position="380"/>
        <end position="398"/>
    </location>
</feature>
<sequence>MGSFARSADHVASSDPEQFSKDIDSGAKPISPNRREENPDLQLDRERFSDGKVQEVQEFDKSSDFTATDSDKNVTANTSQESPDTRASSLKGEMIRCSDDKQRKALERKNIRTEAINFIRARTQARLARMEASSEGVLSSQTTEQFPSPNIPIEPNIAPTETMEPALASKKKKKKKGKKKSKKQVPLDVEKAGSFNNQEFIQAGPSDYVPRVQPLDEGAGITDSPAYLSRSEEPLEPSPSPSTHPAPFKSEHSTYTTQDMGFVVPHVTQDKNDPQVKEKITTQALGSSTECRLDIEDCERTYRDVLLGISDSKGKKRVSRVDPTTGDEITEHNATFHAHPSLLTTEEWPRIKEETLAETEPHASPEASSSVSPGKDEEQSSTGSPTGAQSTRLGPSTRKSSKIPLRDKLPPIQEVSSWASAEPQGTPQTESSEIETTGTGHCHQKISINTRPVATSETRGSHAHPSSSVSIEKHGWSATQKCISTLKPEGFFWQLDSHGFPCAKVGCEKRCNLWDGATVICPRCGPFSEIRYCSEEHLVEDIKWHWLYCGQMTFEHPCRENSIPRDVKHGPPLVPCLHPYDTPERHRQAVYFNAKAGGGDYFIFSDWADLVEAGLPTNNSEVGCSSRVVYTIKFDDTNEKDRFRRVLATCLFMTIEVTELVDYLFRLIRDKLRSEAAPMELDNALTYQFHEEFRVTIQPHITGNRHACMTDWDGRNRRHCQDTVCRREYSRVLGSLGGKGHRQLIDHLEGSYWILRAARTTHPSVTDANARMRGEGFSDVADEDRREFRRGAGWDGAGTGDMEIEGINDD</sequence>
<feature type="compositionally biased region" description="Basic and acidic residues" evidence="1">
    <location>
        <begin position="347"/>
        <end position="363"/>
    </location>
</feature>
<feature type="compositionally biased region" description="Basic residues" evidence="1">
    <location>
        <begin position="169"/>
        <end position="183"/>
    </location>
</feature>
<dbReference type="Proteomes" id="UP000327118">
    <property type="component" value="Unassembled WGS sequence"/>
</dbReference>
<feature type="region of interest" description="Disordered" evidence="1">
    <location>
        <begin position="789"/>
        <end position="810"/>
    </location>
</feature>
<feature type="compositionally biased region" description="Polar residues" evidence="1">
    <location>
        <begin position="136"/>
        <end position="148"/>
    </location>
</feature>
<dbReference type="OrthoDB" id="4757558at2759"/>
<feature type="region of interest" description="Disordered" evidence="1">
    <location>
        <begin position="132"/>
        <end position="258"/>
    </location>
</feature>
<evidence type="ECO:0000313" key="2">
    <source>
        <dbReference type="EMBL" id="KAE8355812.1"/>
    </source>
</evidence>
<feature type="region of interest" description="Disordered" evidence="1">
    <location>
        <begin position="310"/>
        <end position="447"/>
    </location>
</feature>
<evidence type="ECO:0000313" key="3">
    <source>
        <dbReference type="Proteomes" id="UP000327118"/>
    </source>
</evidence>
<feature type="compositionally biased region" description="Polar residues" evidence="1">
    <location>
        <begin position="414"/>
        <end position="428"/>
    </location>
</feature>
<keyword evidence="3" id="KW-1185">Reference proteome</keyword>
<accession>A0A5N6ZDS6</accession>
<dbReference type="EMBL" id="ML739046">
    <property type="protein sequence ID" value="KAE8355812.1"/>
    <property type="molecule type" value="Genomic_DNA"/>
</dbReference>
<dbReference type="AlphaFoldDB" id="A0A5N6ZDS6"/>
<gene>
    <name evidence="2" type="ORF">BDV28DRAFT_162388</name>
</gene>
<organism evidence="2 3">
    <name type="scientific">Aspergillus coremiiformis</name>
    <dbReference type="NCBI Taxonomy" id="138285"/>
    <lineage>
        <taxon>Eukaryota</taxon>
        <taxon>Fungi</taxon>
        <taxon>Dikarya</taxon>
        <taxon>Ascomycota</taxon>
        <taxon>Pezizomycotina</taxon>
        <taxon>Eurotiomycetes</taxon>
        <taxon>Eurotiomycetidae</taxon>
        <taxon>Eurotiales</taxon>
        <taxon>Aspergillaceae</taxon>
        <taxon>Aspergillus</taxon>
        <taxon>Aspergillus subgen. Circumdati</taxon>
    </lineage>
</organism>
<feature type="compositionally biased region" description="Basic and acidic residues" evidence="1">
    <location>
        <begin position="33"/>
        <end position="63"/>
    </location>
</feature>
<protein>
    <submittedName>
        <fullName evidence="2">Uncharacterized protein</fullName>
    </submittedName>
</protein>
<feature type="compositionally biased region" description="Low complexity" evidence="1">
    <location>
        <begin position="429"/>
        <end position="440"/>
    </location>
</feature>
<feature type="region of interest" description="Disordered" evidence="1">
    <location>
        <begin position="1"/>
        <end position="94"/>
    </location>
</feature>
<evidence type="ECO:0000256" key="1">
    <source>
        <dbReference type="SAM" id="MobiDB-lite"/>
    </source>
</evidence>
<name>A0A5N6ZDS6_9EURO</name>
<feature type="compositionally biased region" description="Polar residues" evidence="1">
    <location>
        <begin position="64"/>
        <end position="88"/>
    </location>
</feature>
<reference evidence="3" key="1">
    <citation type="submission" date="2019-04" db="EMBL/GenBank/DDBJ databases">
        <title>Friends and foes A comparative genomics studyof 23 Aspergillus species from section Flavi.</title>
        <authorList>
            <consortium name="DOE Joint Genome Institute"/>
            <person name="Kjaerbolling I."/>
            <person name="Vesth T."/>
            <person name="Frisvad J.C."/>
            <person name="Nybo J.L."/>
            <person name="Theobald S."/>
            <person name="Kildgaard S."/>
            <person name="Isbrandt T."/>
            <person name="Kuo A."/>
            <person name="Sato A."/>
            <person name="Lyhne E.K."/>
            <person name="Kogle M.E."/>
            <person name="Wiebenga A."/>
            <person name="Kun R.S."/>
            <person name="Lubbers R.J."/>
            <person name="Makela M.R."/>
            <person name="Barry K."/>
            <person name="Chovatia M."/>
            <person name="Clum A."/>
            <person name="Daum C."/>
            <person name="Haridas S."/>
            <person name="He G."/>
            <person name="LaButti K."/>
            <person name="Lipzen A."/>
            <person name="Mondo S."/>
            <person name="Riley R."/>
            <person name="Salamov A."/>
            <person name="Simmons B.A."/>
            <person name="Magnuson J.K."/>
            <person name="Henrissat B."/>
            <person name="Mortensen U.H."/>
            <person name="Larsen T.O."/>
            <person name="Devries R.P."/>
            <person name="Grigoriev I.V."/>
            <person name="Machida M."/>
            <person name="Baker S.E."/>
            <person name="Andersen M.R."/>
        </authorList>
    </citation>
    <scope>NUCLEOTIDE SEQUENCE [LARGE SCALE GENOMIC DNA]</scope>
    <source>
        <strain evidence="3">CBS 553.77</strain>
    </source>
</reference>
<proteinExistence type="predicted"/>